<evidence type="ECO:0000313" key="6">
    <source>
        <dbReference type="Proteomes" id="UP001162131"/>
    </source>
</evidence>
<sequence>MVSFPRQNSNLYYQDQYFEQNKYLQFKDSSTEKRYSSDIIKSRANSLTYICVWSIAIALCLFILGDITLYEFFSFFSACLPWLAARNSSPLLQRILLEIPNFMILSKIISNGNFFESLAGFLSSFIITLLLYPHWTKFLLFSTMEIIVLFFTNHLKNPGVILTAFTYTLIFSLGEKDFRALWRIYQTMKKSNATYYSFFQNLHSAVFIVNSSGSIIQFNKKAAKMMARMCPNSRNFIDMFFLEYRELIELLIKNAILKGCPGKEELLFKQFEKDIEFSKGEILGCSIYAESIKWKAENCALLMCDDITDNINNKALMMRYIRDSKPAVEAFGKSLANDIDNTQLRSKENFQEYMNIKYYYYTCSIYQSVFFNSIVLSKDSFSIDDDIQNTIEILYGKAQRKSITVTYQKDQGIPKSVIGDQSIHFYILQTTFAFAIEKALPNSEIYLRAEISSAVGKELYVSYTLVIRTRKLNSNDVKKLFHVKRTERQRISMDEIVENCVQSGFGIALFDSILVFLKGEISEAAMEDYGSDKFSLIWKIPYSLSDKAAKSKIIRITANQTYETPLTSKWKPQPENRIDECQQLSNQIIRLRSRGRDSFSMKFEMQTVGNISIESIHHCSTFSSFDVSDLDENPDIAHKICSYRSKEVIRVVTFDPAQYETNFKEENPKKCATQSIANRKIRVFSKNNAPVLPDYSLTSIFKINRFLEKEAVKYKLDPQRMKILVVDDIDSQREIIEEMTEKMFHASYDSAKDGSMAIEMFKAYEDQGYIYQLIFMDVYMPLTDGFKATQQIRDIEKQKGMPRTFICGMSGDAGLRQKCLNVGMDEFLQKPSCPADLKRIVELSRINKF</sequence>
<comment type="caution">
    <text evidence="5">The sequence shown here is derived from an EMBL/GenBank/DDBJ whole genome shotgun (WGS) entry which is preliminary data.</text>
</comment>
<dbReference type="EMBL" id="CAJZBQ010000043">
    <property type="protein sequence ID" value="CAG9327294.1"/>
    <property type="molecule type" value="Genomic_DNA"/>
</dbReference>
<feature type="modified residue" description="4-aspartylphosphate" evidence="2">
    <location>
        <position position="777"/>
    </location>
</feature>
<dbReference type="AlphaFoldDB" id="A0AAU9JNJ4"/>
<evidence type="ECO:0000313" key="5">
    <source>
        <dbReference type="EMBL" id="CAG9327294.1"/>
    </source>
</evidence>
<feature type="domain" description="Response regulatory" evidence="4">
    <location>
        <begin position="722"/>
        <end position="845"/>
    </location>
</feature>
<dbReference type="PANTHER" id="PTHR43719:SF28">
    <property type="entry name" value="PEROXIDE STRESS-ACTIVATED HISTIDINE KINASE MAK1-RELATED"/>
    <property type="match status" value="1"/>
</dbReference>
<dbReference type="SUPFAM" id="SSF55785">
    <property type="entry name" value="PYP-like sensor domain (PAS domain)"/>
    <property type="match status" value="1"/>
</dbReference>
<evidence type="ECO:0000256" key="1">
    <source>
        <dbReference type="ARBA" id="ARBA00022553"/>
    </source>
</evidence>
<dbReference type="GO" id="GO:0000160">
    <property type="term" value="P:phosphorelay signal transduction system"/>
    <property type="evidence" value="ECO:0007669"/>
    <property type="project" value="InterPro"/>
</dbReference>
<keyword evidence="3" id="KW-0472">Membrane</keyword>
<keyword evidence="3" id="KW-1133">Transmembrane helix</keyword>
<evidence type="ECO:0000259" key="4">
    <source>
        <dbReference type="PROSITE" id="PS50110"/>
    </source>
</evidence>
<accession>A0AAU9JNJ4</accession>
<protein>
    <recommendedName>
        <fullName evidence="4">Response regulatory domain-containing protein</fullName>
    </recommendedName>
</protein>
<feature type="transmembrane region" description="Helical" evidence="3">
    <location>
        <begin position="195"/>
        <end position="216"/>
    </location>
</feature>
<dbReference type="Gene3D" id="3.40.50.2300">
    <property type="match status" value="1"/>
</dbReference>
<keyword evidence="3" id="KW-0812">Transmembrane</keyword>
<name>A0AAU9JNJ4_9CILI</name>
<feature type="transmembrane region" description="Helical" evidence="3">
    <location>
        <begin position="113"/>
        <end position="135"/>
    </location>
</feature>
<dbReference type="CDD" id="cd17546">
    <property type="entry name" value="REC_hyHK_CKI1_RcsC-like"/>
    <property type="match status" value="1"/>
</dbReference>
<proteinExistence type="predicted"/>
<dbReference type="PROSITE" id="PS50110">
    <property type="entry name" value="RESPONSE_REGULATORY"/>
    <property type="match status" value="1"/>
</dbReference>
<dbReference type="InterPro" id="IPR001789">
    <property type="entry name" value="Sig_transdc_resp-reg_receiver"/>
</dbReference>
<feature type="transmembrane region" description="Helical" evidence="3">
    <location>
        <begin position="155"/>
        <end position="174"/>
    </location>
</feature>
<keyword evidence="1 2" id="KW-0597">Phosphoprotein</keyword>
<reference evidence="5" key="1">
    <citation type="submission" date="2021-09" db="EMBL/GenBank/DDBJ databases">
        <authorList>
            <consortium name="AG Swart"/>
            <person name="Singh M."/>
            <person name="Singh A."/>
            <person name="Seah K."/>
            <person name="Emmerich C."/>
        </authorList>
    </citation>
    <scope>NUCLEOTIDE SEQUENCE</scope>
    <source>
        <strain evidence="5">ATCC30299</strain>
    </source>
</reference>
<feature type="transmembrane region" description="Helical" evidence="3">
    <location>
        <begin position="47"/>
        <end position="67"/>
    </location>
</feature>
<gene>
    <name evidence="5" type="ORF">BSTOLATCC_MIC43334</name>
</gene>
<organism evidence="5 6">
    <name type="scientific">Blepharisma stoltei</name>
    <dbReference type="NCBI Taxonomy" id="1481888"/>
    <lineage>
        <taxon>Eukaryota</taxon>
        <taxon>Sar</taxon>
        <taxon>Alveolata</taxon>
        <taxon>Ciliophora</taxon>
        <taxon>Postciliodesmatophora</taxon>
        <taxon>Heterotrichea</taxon>
        <taxon>Heterotrichida</taxon>
        <taxon>Blepharismidae</taxon>
        <taxon>Blepharisma</taxon>
    </lineage>
</organism>
<dbReference type="SMART" id="SM00448">
    <property type="entry name" value="REC"/>
    <property type="match status" value="1"/>
</dbReference>
<dbReference type="Pfam" id="PF00072">
    <property type="entry name" value="Response_reg"/>
    <property type="match status" value="1"/>
</dbReference>
<keyword evidence="6" id="KW-1185">Reference proteome</keyword>
<dbReference type="InterPro" id="IPR035965">
    <property type="entry name" value="PAS-like_dom_sf"/>
</dbReference>
<evidence type="ECO:0000256" key="2">
    <source>
        <dbReference type="PROSITE-ProRule" id="PRU00169"/>
    </source>
</evidence>
<dbReference type="Gene3D" id="3.30.450.20">
    <property type="entry name" value="PAS domain"/>
    <property type="match status" value="1"/>
</dbReference>
<dbReference type="InterPro" id="IPR050956">
    <property type="entry name" value="2C_system_His_kinase"/>
</dbReference>
<dbReference type="PANTHER" id="PTHR43719">
    <property type="entry name" value="TWO-COMPONENT HISTIDINE KINASE"/>
    <property type="match status" value="1"/>
</dbReference>
<dbReference type="Proteomes" id="UP001162131">
    <property type="component" value="Unassembled WGS sequence"/>
</dbReference>
<evidence type="ECO:0000256" key="3">
    <source>
        <dbReference type="SAM" id="Phobius"/>
    </source>
</evidence>
<dbReference type="SUPFAM" id="SSF52172">
    <property type="entry name" value="CheY-like"/>
    <property type="match status" value="1"/>
</dbReference>
<dbReference type="InterPro" id="IPR011006">
    <property type="entry name" value="CheY-like_superfamily"/>
</dbReference>